<proteinExistence type="predicted"/>
<evidence type="ECO:0000259" key="1">
    <source>
        <dbReference type="Pfam" id="PF13439"/>
    </source>
</evidence>
<dbReference type="Gene3D" id="3.40.50.2000">
    <property type="entry name" value="Glycogen Phosphorylase B"/>
    <property type="match status" value="2"/>
</dbReference>
<keyword evidence="3" id="KW-1185">Reference proteome</keyword>
<dbReference type="SUPFAM" id="SSF53756">
    <property type="entry name" value="UDP-Glycosyltransferase/glycogen phosphorylase"/>
    <property type="match status" value="1"/>
</dbReference>
<dbReference type="Pfam" id="PF13439">
    <property type="entry name" value="Glyco_transf_4"/>
    <property type="match status" value="1"/>
</dbReference>
<feature type="domain" description="Glycosyltransferase subfamily 4-like N-terminal" evidence="1">
    <location>
        <begin position="72"/>
        <end position="192"/>
    </location>
</feature>
<name>A0A0R3MLR7_9BRAD</name>
<dbReference type="Proteomes" id="UP000052023">
    <property type="component" value="Unassembled WGS sequence"/>
</dbReference>
<dbReference type="InterPro" id="IPR028098">
    <property type="entry name" value="Glyco_trans_4-like_N"/>
</dbReference>
<evidence type="ECO:0000313" key="3">
    <source>
        <dbReference type="Proteomes" id="UP000052023"/>
    </source>
</evidence>
<reference evidence="2 3" key="1">
    <citation type="submission" date="2014-03" db="EMBL/GenBank/DDBJ databases">
        <title>Bradyrhizobium valentinum sp. nov., isolated from effective nodules of Lupinus mariae-josephae, a lupine endemic of basic-lime soils in Eastern Spain.</title>
        <authorList>
            <person name="Duran D."/>
            <person name="Rey L."/>
            <person name="Navarro A."/>
            <person name="Busquets A."/>
            <person name="Imperial J."/>
            <person name="Ruiz-Argueso T."/>
        </authorList>
    </citation>
    <scope>NUCLEOTIDE SEQUENCE [LARGE SCALE GENOMIC DNA]</scope>
    <source>
        <strain evidence="2 3">Ro19</strain>
    </source>
</reference>
<sequence>MKELSRRGWLIDVIAKEALLNNSERRDDAFATQYAGFYRLHPIDIRPAIASENRWWKRSGVLQRLLPADVEGRAWTKLAYQRGRALIDANMPQALVTFAQPWSDHLIGISLKRRFPSLPWVAHFSDPWVDSPYVQDEDRGVLNRWRTQERETIRRADGVLFVNQRTAQLVMSKYSADWGQRVDVVPHGFDPDLLPLFQNCEATSSRLKFVYTGSMFEGLRDPLMLLEALAILKQMIEPELMPTFDFVGSGDARYSIRAKELGIDTIARFGEPTPYLKALQIASEADVLIVIDTNAAGSVFFPSKVVDYLMFGKPILALTAHGGQTADILAPLGHVCVDGTDSALIAAAIAKMVKDRSEIAATVKSRRGLTDDYHISNTTRLLEAAIFRAIERRQSVA</sequence>
<dbReference type="EMBL" id="LLYA01000194">
    <property type="protein sequence ID" value="KRR18493.1"/>
    <property type="molecule type" value="Genomic_DNA"/>
</dbReference>
<accession>A0A0R3MLR7</accession>
<dbReference type="PANTHER" id="PTHR12526">
    <property type="entry name" value="GLYCOSYLTRANSFERASE"/>
    <property type="match status" value="1"/>
</dbReference>
<protein>
    <recommendedName>
        <fullName evidence="1">Glycosyltransferase subfamily 4-like N-terminal domain-containing protein</fullName>
    </recommendedName>
</protein>
<evidence type="ECO:0000313" key="2">
    <source>
        <dbReference type="EMBL" id="KRR18493.1"/>
    </source>
</evidence>
<organism evidence="2 3">
    <name type="scientific">Bradyrhizobium retamae</name>
    <dbReference type="NCBI Taxonomy" id="1300035"/>
    <lineage>
        <taxon>Bacteria</taxon>
        <taxon>Pseudomonadati</taxon>
        <taxon>Pseudomonadota</taxon>
        <taxon>Alphaproteobacteria</taxon>
        <taxon>Hyphomicrobiales</taxon>
        <taxon>Nitrobacteraceae</taxon>
        <taxon>Bradyrhizobium</taxon>
    </lineage>
</organism>
<gene>
    <name evidence="2" type="ORF">CQ13_34805</name>
</gene>
<dbReference type="AlphaFoldDB" id="A0A0R3MLR7"/>
<comment type="caution">
    <text evidence="2">The sequence shown here is derived from an EMBL/GenBank/DDBJ whole genome shotgun (WGS) entry which is preliminary data.</text>
</comment>